<dbReference type="InterPro" id="IPR029058">
    <property type="entry name" value="AB_hydrolase_fold"/>
</dbReference>
<dbReference type="InterPro" id="IPR000639">
    <property type="entry name" value="Epox_hydrolase-like"/>
</dbReference>
<dbReference type="Pfam" id="PF00561">
    <property type="entry name" value="Abhydrolase_1"/>
    <property type="match status" value="1"/>
</dbReference>
<gene>
    <name evidence="2" type="ORF">M8A51_17250</name>
</gene>
<dbReference type="PANTHER" id="PTHR43798">
    <property type="entry name" value="MONOACYLGLYCEROL LIPASE"/>
    <property type="match status" value="1"/>
</dbReference>
<dbReference type="PRINTS" id="PR00111">
    <property type="entry name" value="ABHYDROLASE"/>
</dbReference>
<name>A0ABT0YRA6_9BURK</name>
<dbReference type="GO" id="GO:0016787">
    <property type="term" value="F:hydrolase activity"/>
    <property type="evidence" value="ECO:0007669"/>
    <property type="project" value="UniProtKB-KW"/>
</dbReference>
<proteinExistence type="predicted"/>
<feature type="domain" description="AB hydrolase-1" evidence="1">
    <location>
        <begin position="18"/>
        <end position="142"/>
    </location>
</feature>
<comment type="caution">
    <text evidence="2">The sequence shown here is derived from an EMBL/GenBank/DDBJ whole genome shotgun (WGS) entry which is preliminary data.</text>
</comment>
<protein>
    <submittedName>
        <fullName evidence="2">Alpha/beta hydrolase</fullName>
    </submittedName>
</protein>
<reference evidence="2" key="1">
    <citation type="submission" date="2022-05" db="EMBL/GenBank/DDBJ databases">
        <title>Schlegelella sp. nov., isolated from mangrove soil.</title>
        <authorList>
            <person name="Liu Y."/>
            <person name="Ge X."/>
            <person name="Liu W."/>
        </authorList>
    </citation>
    <scope>NUCLEOTIDE SEQUENCE</scope>
    <source>
        <strain evidence="2">S2-27</strain>
    </source>
</reference>
<sequence>MIDVGTTSIFACCKGEGPALLLLHGFPQSHLMWRDVAPVLAHRFAVVCADLPGYGQSGCPESDADHARYSKRAMALDMVRAMHRLGHERFLVAGHDRGGRVAYRMALDQPRHVVRVAVLDVVPTSTAWHHAHADMALAFWPWSLLAQPWPLPEQLLSGAPEAVVGNALTHWGTPVATFPHEVRSAYVDALRDPARVHAICEEYRAAATLDRLHDEDDRKEGRKIGSPLLALWSSKGGLATWYEGQGGPVGVWKGWADEVSGVAMPGGHFFPEENPRETAQDLLRFFAR</sequence>
<evidence type="ECO:0000313" key="2">
    <source>
        <dbReference type="EMBL" id="MCM5681275.1"/>
    </source>
</evidence>
<keyword evidence="3" id="KW-1185">Reference proteome</keyword>
<evidence type="ECO:0000259" key="1">
    <source>
        <dbReference type="Pfam" id="PF00561"/>
    </source>
</evidence>
<dbReference type="InterPro" id="IPR000073">
    <property type="entry name" value="AB_hydrolase_1"/>
</dbReference>
<dbReference type="EMBL" id="JAMKFE010000011">
    <property type="protein sequence ID" value="MCM5681275.1"/>
    <property type="molecule type" value="Genomic_DNA"/>
</dbReference>
<evidence type="ECO:0000313" key="3">
    <source>
        <dbReference type="Proteomes" id="UP001165541"/>
    </source>
</evidence>
<dbReference type="PRINTS" id="PR00412">
    <property type="entry name" value="EPOXHYDRLASE"/>
</dbReference>
<dbReference type="Proteomes" id="UP001165541">
    <property type="component" value="Unassembled WGS sequence"/>
</dbReference>
<dbReference type="RefSeq" id="WP_251779762.1">
    <property type="nucleotide sequence ID" value="NZ_JAMKFE010000011.1"/>
</dbReference>
<organism evidence="2 3">
    <name type="scientific">Caldimonas mangrovi</name>
    <dbReference type="NCBI Taxonomy" id="2944811"/>
    <lineage>
        <taxon>Bacteria</taxon>
        <taxon>Pseudomonadati</taxon>
        <taxon>Pseudomonadota</taxon>
        <taxon>Betaproteobacteria</taxon>
        <taxon>Burkholderiales</taxon>
        <taxon>Sphaerotilaceae</taxon>
        <taxon>Caldimonas</taxon>
    </lineage>
</organism>
<dbReference type="PANTHER" id="PTHR43798:SF33">
    <property type="entry name" value="HYDROLASE, PUTATIVE (AFU_ORTHOLOGUE AFUA_2G14860)-RELATED"/>
    <property type="match status" value="1"/>
</dbReference>
<dbReference type="SUPFAM" id="SSF53474">
    <property type="entry name" value="alpha/beta-Hydrolases"/>
    <property type="match status" value="1"/>
</dbReference>
<accession>A0ABT0YRA6</accession>
<dbReference type="Gene3D" id="3.40.50.1820">
    <property type="entry name" value="alpha/beta hydrolase"/>
    <property type="match status" value="1"/>
</dbReference>
<dbReference type="InterPro" id="IPR050266">
    <property type="entry name" value="AB_hydrolase_sf"/>
</dbReference>
<keyword evidence="2" id="KW-0378">Hydrolase</keyword>